<dbReference type="Proteomes" id="UP001181355">
    <property type="component" value="Chromosome"/>
</dbReference>
<sequence>MSLRETSVNFVPKVSSNRGSAREFIVAFLFLACALIVPCTCFASIVSQKESQKSLENRTSQNETKSQSQGTAPRDFSPPYPFTTQEFLVNLGKALAAKDGVVRKEVVTKAFQIEVPDKPRDEDQVGYTDKLIFLVLPGRDWFLGMKLHESTEQVIFQIWFDPYFCIGISQFRQFAEATGWEMVIAATLSGHMASPREYYKKRGSQAELFFDMSRPYLQCIGSIYVSTPK</sequence>
<evidence type="ECO:0000256" key="1">
    <source>
        <dbReference type="SAM" id="MobiDB-lite"/>
    </source>
</evidence>
<proteinExistence type="predicted"/>
<accession>A0ABY9RK85</accession>
<evidence type="ECO:0008006" key="4">
    <source>
        <dbReference type="Google" id="ProtNLM"/>
    </source>
</evidence>
<protein>
    <recommendedName>
        <fullName evidence="4">Nitroreductase domain-containing protein</fullName>
    </recommendedName>
</protein>
<dbReference type="RefSeq" id="WP_309483116.1">
    <property type="nucleotide sequence ID" value="NZ_CP133720.1"/>
</dbReference>
<evidence type="ECO:0000313" key="3">
    <source>
        <dbReference type="Proteomes" id="UP001181355"/>
    </source>
</evidence>
<reference evidence="2" key="1">
    <citation type="submission" date="2023-09" db="EMBL/GenBank/DDBJ databases">
        <title>Undibacterium sp. 20NA77.5 isolated from freshwater.</title>
        <authorList>
            <person name="Le V."/>
            <person name="Ko S.-R."/>
            <person name="Ahn C.-Y."/>
            <person name="Oh H.-M."/>
        </authorList>
    </citation>
    <scope>NUCLEOTIDE SEQUENCE</scope>
    <source>
        <strain evidence="2">20NA77.5</strain>
    </source>
</reference>
<dbReference type="EMBL" id="CP133720">
    <property type="protein sequence ID" value="WMW81637.1"/>
    <property type="molecule type" value="Genomic_DNA"/>
</dbReference>
<gene>
    <name evidence="2" type="ORF">RF679_04995</name>
</gene>
<organism evidence="2 3">
    <name type="scientific">Undibacterium cyanobacteriorum</name>
    <dbReference type="NCBI Taxonomy" id="3073561"/>
    <lineage>
        <taxon>Bacteria</taxon>
        <taxon>Pseudomonadati</taxon>
        <taxon>Pseudomonadota</taxon>
        <taxon>Betaproteobacteria</taxon>
        <taxon>Burkholderiales</taxon>
        <taxon>Oxalobacteraceae</taxon>
        <taxon>Undibacterium</taxon>
    </lineage>
</organism>
<feature type="region of interest" description="Disordered" evidence="1">
    <location>
        <begin position="53"/>
        <end position="76"/>
    </location>
</feature>
<feature type="compositionally biased region" description="Polar residues" evidence="1">
    <location>
        <begin position="57"/>
        <end position="71"/>
    </location>
</feature>
<keyword evidence="3" id="KW-1185">Reference proteome</keyword>
<name>A0ABY9RK85_9BURK</name>
<evidence type="ECO:0000313" key="2">
    <source>
        <dbReference type="EMBL" id="WMW81637.1"/>
    </source>
</evidence>